<keyword evidence="2" id="KW-1185">Reference proteome</keyword>
<evidence type="ECO:0000313" key="1">
    <source>
        <dbReference type="EMBL" id="SJZ90783.1"/>
    </source>
</evidence>
<dbReference type="RefSeq" id="WP_078665358.1">
    <property type="nucleotide sequence ID" value="NZ_FUXM01000011.1"/>
</dbReference>
<name>A0A1T4PGU0_9FIRM</name>
<evidence type="ECO:0000313" key="2">
    <source>
        <dbReference type="Proteomes" id="UP000189933"/>
    </source>
</evidence>
<dbReference type="EMBL" id="FUXM01000011">
    <property type="protein sequence ID" value="SJZ90783.1"/>
    <property type="molecule type" value="Genomic_DNA"/>
</dbReference>
<protein>
    <submittedName>
        <fullName evidence="1">Uncharacterized protein</fullName>
    </submittedName>
</protein>
<reference evidence="2" key="1">
    <citation type="submission" date="2017-02" db="EMBL/GenBank/DDBJ databases">
        <authorList>
            <person name="Varghese N."/>
            <person name="Submissions S."/>
        </authorList>
    </citation>
    <scope>NUCLEOTIDE SEQUENCE [LARGE SCALE GENOMIC DNA]</scope>
    <source>
        <strain evidence="2">DSM 16521</strain>
    </source>
</reference>
<accession>A0A1T4PGU0</accession>
<proteinExistence type="predicted"/>
<dbReference type="AlphaFoldDB" id="A0A1T4PGU0"/>
<sequence>MTKYDEVMNWFKGGFRRLLTWFQPVTGPGGQYWTAERGRRLVLKHPPSKRYYIRHSKSWLIWQSWCSGTGLWLKKLGLWEALDREASRAWDLWLERRNGSIGKAGRSFPT</sequence>
<organism evidence="1 2">
    <name type="scientific">Carboxydocella sporoproducens DSM 16521</name>
    <dbReference type="NCBI Taxonomy" id="1121270"/>
    <lineage>
        <taxon>Bacteria</taxon>
        <taxon>Bacillati</taxon>
        <taxon>Bacillota</taxon>
        <taxon>Clostridia</taxon>
        <taxon>Eubacteriales</taxon>
        <taxon>Clostridiales Family XVI. Incertae Sedis</taxon>
        <taxon>Carboxydocella</taxon>
    </lineage>
</organism>
<dbReference type="Proteomes" id="UP000189933">
    <property type="component" value="Unassembled WGS sequence"/>
</dbReference>
<gene>
    <name evidence="1" type="ORF">SAMN02745885_01280</name>
</gene>